<keyword evidence="7" id="KW-1185">Reference proteome</keyword>
<dbReference type="InterPro" id="IPR058922">
    <property type="entry name" value="WHD_DRP"/>
</dbReference>
<dbReference type="GO" id="GO:0042742">
    <property type="term" value="P:defense response to bacterium"/>
    <property type="evidence" value="ECO:0007669"/>
    <property type="project" value="UniProtKB-ARBA"/>
</dbReference>
<evidence type="ECO:0000259" key="4">
    <source>
        <dbReference type="Pfam" id="PF23559"/>
    </source>
</evidence>
<name>A0A0E0Q6L5_ORYRU</name>
<proteinExistence type="predicted"/>
<dbReference type="InterPro" id="IPR044974">
    <property type="entry name" value="Disease_R_plants"/>
</dbReference>
<dbReference type="SUPFAM" id="SSF52058">
    <property type="entry name" value="L domain-like"/>
    <property type="match status" value="1"/>
</dbReference>
<dbReference type="HOGENOM" id="CLU_000837_25_3_1"/>
<dbReference type="Pfam" id="PF23559">
    <property type="entry name" value="WHD_DRP"/>
    <property type="match status" value="1"/>
</dbReference>
<dbReference type="GO" id="GO:0009626">
    <property type="term" value="P:plant-type hypersensitive response"/>
    <property type="evidence" value="ECO:0007669"/>
    <property type="project" value="UniProtKB-ARBA"/>
</dbReference>
<dbReference type="InterPro" id="IPR055414">
    <property type="entry name" value="LRR_R13L4/SHOC2-like"/>
</dbReference>
<keyword evidence="1" id="KW-0677">Repeat</keyword>
<dbReference type="Gene3D" id="3.80.10.10">
    <property type="entry name" value="Ribonuclease Inhibitor"/>
    <property type="match status" value="1"/>
</dbReference>
<evidence type="ECO:0000256" key="2">
    <source>
        <dbReference type="ARBA" id="ARBA00022821"/>
    </source>
</evidence>
<dbReference type="EnsemblPlants" id="ORUFI07G10120.1">
    <property type="protein sequence ID" value="ORUFI07G10120.1"/>
    <property type="gene ID" value="ORUFI07G10120"/>
</dbReference>
<evidence type="ECO:0000313" key="6">
    <source>
        <dbReference type="EnsemblPlants" id="ORUFI07G10120.1"/>
    </source>
</evidence>
<dbReference type="InterPro" id="IPR032675">
    <property type="entry name" value="LRR_dom_sf"/>
</dbReference>
<accession>A0A0E0Q6L5</accession>
<dbReference type="Gene3D" id="1.10.10.10">
    <property type="entry name" value="Winged helix-like DNA-binding domain superfamily/Winged helix DNA-binding domain"/>
    <property type="match status" value="1"/>
</dbReference>
<sequence length="578" mass="66419">MGIIWLTMVVQGYLIVIDNVWSISAWEAILSRLLDNKCSGRIIVTTRIEHVARACSSASLEEDYYIHRIKPLQFEDAKKLFINAVFGPQQDCPQHLVETMHKILTRCTGLPLAIVCIGRLLAGYRSPDGIEIWTRVSNSIGSQMENNPTLEGMRQIITLNYNHPPHHLRACMMYLSIFPEDYDIGKNRLLYRWIAEGLVSEQRGLTLIEVAEAYFDDLVSRHMIQPPCVEPYGKEPKCRVHDMMLDITVSKALESNFVRLVGNQCQGTNSYGSVRRLSIHSDDQGYGIDNTKLSHIRSLTTFRPSGHRRLLDKLSEFTLLRMLDLQDYITELPSQINKLHHLYTLWLYETLLNKVPESLVDLEKLERVGFTNRHDPTILLRLPRHIRKMKVLQQIYSFKLRKDDVQLAREIGDLVQLQVLGVILSCSNCSNEQVLIKLAKSIGRSLRVANNMNFLLKLPSPPKFLRVLYIRGTINKIPGWVQSLTHLVLIDEGMPRVFGFEKGAMPKLETLVINFHGKESILDGVEHLKRLKEVRLHDWKNYNGPHSVVDQLKAKSKSRHRSDQFKIIVTHSDLMSKL</sequence>
<dbReference type="InterPro" id="IPR027417">
    <property type="entry name" value="P-loop_NTPase"/>
</dbReference>
<dbReference type="Gramene" id="ORUFI07G10120.1">
    <property type="protein sequence ID" value="ORUFI07G10120.1"/>
    <property type="gene ID" value="ORUFI07G10120"/>
</dbReference>
<feature type="domain" description="NB-ARC" evidence="3">
    <location>
        <begin position="11"/>
        <end position="87"/>
    </location>
</feature>
<protein>
    <submittedName>
        <fullName evidence="6">Uncharacterized protein</fullName>
    </submittedName>
</protein>
<evidence type="ECO:0000259" key="5">
    <source>
        <dbReference type="Pfam" id="PF23598"/>
    </source>
</evidence>
<dbReference type="Gene3D" id="1.10.8.430">
    <property type="entry name" value="Helical domain of apoptotic protease-activating factors"/>
    <property type="match status" value="1"/>
</dbReference>
<evidence type="ECO:0000313" key="7">
    <source>
        <dbReference type="Proteomes" id="UP000008022"/>
    </source>
</evidence>
<dbReference type="PANTHER" id="PTHR23155">
    <property type="entry name" value="DISEASE RESISTANCE PROTEIN RP"/>
    <property type="match status" value="1"/>
</dbReference>
<dbReference type="InterPro" id="IPR036388">
    <property type="entry name" value="WH-like_DNA-bd_sf"/>
</dbReference>
<feature type="domain" description="Disease resistance R13L4/SHOC-2-like LRR" evidence="5">
    <location>
        <begin position="311"/>
        <end position="489"/>
    </location>
</feature>
<dbReference type="Proteomes" id="UP000008022">
    <property type="component" value="Unassembled WGS sequence"/>
</dbReference>
<dbReference type="InterPro" id="IPR002182">
    <property type="entry name" value="NB-ARC"/>
</dbReference>
<dbReference type="GO" id="GO:0043531">
    <property type="term" value="F:ADP binding"/>
    <property type="evidence" value="ECO:0007669"/>
    <property type="project" value="InterPro"/>
</dbReference>
<reference evidence="7" key="1">
    <citation type="submission" date="2013-06" db="EMBL/GenBank/DDBJ databases">
        <authorList>
            <person name="Zhao Q."/>
        </authorList>
    </citation>
    <scope>NUCLEOTIDE SEQUENCE</scope>
    <source>
        <strain evidence="7">cv. W1943</strain>
    </source>
</reference>
<dbReference type="OMA" id="HMESNRA"/>
<dbReference type="STRING" id="4529.A0A0E0Q6L5"/>
<dbReference type="GO" id="GO:0002758">
    <property type="term" value="P:innate immune response-activating signaling pathway"/>
    <property type="evidence" value="ECO:0007669"/>
    <property type="project" value="UniProtKB-ARBA"/>
</dbReference>
<dbReference type="PANTHER" id="PTHR23155:SF1005">
    <property type="entry name" value="OS07G0197300 PROTEIN"/>
    <property type="match status" value="1"/>
</dbReference>
<dbReference type="Pfam" id="PF23598">
    <property type="entry name" value="LRR_14"/>
    <property type="match status" value="1"/>
</dbReference>
<evidence type="ECO:0000256" key="1">
    <source>
        <dbReference type="ARBA" id="ARBA00022737"/>
    </source>
</evidence>
<evidence type="ECO:0000259" key="3">
    <source>
        <dbReference type="Pfam" id="PF00931"/>
    </source>
</evidence>
<reference evidence="6" key="2">
    <citation type="submission" date="2015-06" db="UniProtKB">
        <authorList>
            <consortium name="EnsemblPlants"/>
        </authorList>
    </citation>
    <scope>IDENTIFICATION</scope>
</reference>
<feature type="domain" description="Disease resistance protein winged helix" evidence="4">
    <location>
        <begin position="177"/>
        <end position="247"/>
    </location>
</feature>
<dbReference type="Pfam" id="PF00931">
    <property type="entry name" value="NB-ARC"/>
    <property type="match status" value="1"/>
</dbReference>
<dbReference type="FunFam" id="1.10.10.10:FF:000322">
    <property type="entry name" value="Probable disease resistance protein At1g63360"/>
    <property type="match status" value="1"/>
</dbReference>
<dbReference type="eggNOG" id="KOG4658">
    <property type="taxonomic scope" value="Eukaryota"/>
</dbReference>
<dbReference type="SUPFAM" id="SSF52540">
    <property type="entry name" value="P-loop containing nucleoside triphosphate hydrolases"/>
    <property type="match status" value="1"/>
</dbReference>
<dbReference type="AlphaFoldDB" id="A0A0E0Q6L5"/>
<organism evidence="6 7">
    <name type="scientific">Oryza rufipogon</name>
    <name type="common">Brownbeard rice</name>
    <name type="synonym">Asian wild rice</name>
    <dbReference type="NCBI Taxonomy" id="4529"/>
    <lineage>
        <taxon>Eukaryota</taxon>
        <taxon>Viridiplantae</taxon>
        <taxon>Streptophyta</taxon>
        <taxon>Embryophyta</taxon>
        <taxon>Tracheophyta</taxon>
        <taxon>Spermatophyta</taxon>
        <taxon>Magnoliopsida</taxon>
        <taxon>Liliopsida</taxon>
        <taxon>Poales</taxon>
        <taxon>Poaceae</taxon>
        <taxon>BOP clade</taxon>
        <taxon>Oryzoideae</taxon>
        <taxon>Oryzeae</taxon>
        <taxon>Oryzinae</taxon>
        <taxon>Oryza</taxon>
    </lineage>
</organism>
<dbReference type="Gene3D" id="3.40.50.300">
    <property type="entry name" value="P-loop containing nucleotide triphosphate hydrolases"/>
    <property type="match status" value="1"/>
</dbReference>
<dbReference type="InterPro" id="IPR042197">
    <property type="entry name" value="Apaf_helical"/>
</dbReference>
<keyword evidence="2" id="KW-0611">Plant defense</keyword>